<reference evidence="3" key="2">
    <citation type="submission" date="2010-04" db="EMBL/GenBank/DDBJ databases">
        <authorList>
            <person name="Buell R."/>
            <person name="Hamilton J."/>
            <person name="Hostetler J."/>
        </authorList>
    </citation>
    <scope>NUCLEOTIDE SEQUENCE [LARGE SCALE GENOMIC DNA]</scope>
    <source>
        <strain evidence="3">DAOM:BR144</strain>
    </source>
</reference>
<proteinExistence type="predicted"/>
<dbReference type="InParanoid" id="K3WWL4"/>
<feature type="transmembrane region" description="Helical" evidence="1">
    <location>
        <begin position="6"/>
        <end position="25"/>
    </location>
</feature>
<dbReference type="EMBL" id="GL376622">
    <property type="status" value="NOT_ANNOTATED_CDS"/>
    <property type="molecule type" value="Genomic_DNA"/>
</dbReference>
<keyword evidence="1" id="KW-0812">Transmembrane</keyword>
<feature type="transmembrane region" description="Helical" evidence="1">
    <location>
        <begin position="32"/>
        <end position="54"/>
    </location>
</feature>
<dbReference type="VEuPathDB" id="FungiDB:PYU1_G009344"/>
<evidence type="ECO:0000313" key="3">
    <source>
        <dbReference type="Proteomes" id="UP000019132"/>
    </source>
</evidence>
<name>K3WWL4_GLOUD</name>
<feature type="transmembrane region" description="Helical" evidence="1">
    <location>
        <begin position="66"/>
        <end position="85"/>
    </location>
</feature>
<keyword evidence="1" id="KW-1133">Transmembrane helix</keyword>
<dbReference type="HOGENOM" id="CLU_1889964_0_0_1"/>
<evidence type="ECO:0000313" key="2">
    <source>
        <dbReference type="EnsemblProtists" id="PYU1_T009362"/>
    </source>
</evidence>
<keyword evidence="3" id="KW-1185">Reference proteome</keyword>
<sequence>MRRLYVALNVAQVLSLLVAIAMLLIPAAIGRWLAILQCCLQLLILLMSVCALRVDLLRCMILTYEFWFFLVVNIANCIGLAGYLGDLRMVMLITYWLGVQMNICVDANLQARQVADGSSHRIRTHKRLSCTTDVE</sequence>
<dbReference type="Proteomes" id="UP000019132">
    <property type="component" value="Unassembled WGS sequence"/>
</dbReference>
<accession>K3WWL4</accession>
<reference evidence="3" key="1">
    <citation type="journal article" date="2010" name="Genome Biol.">
        <title>Genome sequence of the necrotrophic plant pathogen Pythium ultimum reveals original pathogenicity mechanisms and effector repertoire.</title>
        <authorList>
            <person name="Levesque C.A."/>
            <person name="Brouwer H."/>
            <person name="Cano L."/>
            <person name="Hamilton J.P."/>
            <person name="Holt C."/>
            <person name="Huitema E."/>
            <person name="Raffaele S."/>
            <person name="Robideau G.P."/>
            <person name="Thines M."/>
            <person name="Win J."/>
            <person name="Zerillo M.M."/>
            <person name="Beakes G.W."/>
            <person name="Boore J.L."/>
            <person name="Busam D."/>
            <person name="Dumas B."/>
            <person name="Ferriera S."/>
            <person name="Fuerstenberg S.I."/>
            <person name="Gachon C.M."/>
            <person name="Gaulin E."/>
            <person name="Govers F."/>
            <person name="Grenville-Briggs L."/>
            <person name="Horner N."/>
            <person name="Hostetler J."/>
            <person name="Jiang R.H."/>
            <person name="Johnson J."/>
            <person name="Krajaejun T."/>
            <person name="Lin H."/>
            <person name="Meijer H.J."/>
            <person name="Moore B."/>
            <person name="Morris P."/>
            <person name="Phuntmart V."/>
            <person name="Puiu D."/>
            <person name="Shetty J."/>
            <person name="Stajich J.E."/>
            <person name="Tripathy S."/>
            <person name="Wawra S."/>
            <person name="van West P."/>
            <person name="Whitty B.R."/>
            <person name="Coutinho P.M."/>
            <person name="Henrissat B."/>
            <person name="Martin F."/>
            <person name="Thomas P.D."/>
            <person name="Tyler B.M."/>
            <person name="De Vries R.P."/>
            <person name="Kamoun S."/>
            <person name="Yandell M."/>
            <person name="Tisserat N."/>
            <person name="Buell C.R."/>
        </authorList>
    </citation>
    <scope>NUCLEOTIDE SEQUENCE</scope>
    <source>
        <strain evidence="3">DAOM:BR144</strain>
    </source>
</reference>
<keyword evidence="1" id="KW-0472">Membrane</keyword>
<dbReference type="AlphaFoldDB" id="K3WWL4"/>
<evidence type="ECO:0000256" key="1">
    <source>
        <dbReference type="SAM" id="Phobius"/>
    </source>
</evidence>
<reference evidence="2" key="3">
    <citation type="submission" date="2015-02" db="UniProtKB">
        <authorList>
            <consortium name="EnsemblProtists"/>
        </authorList>
    </citation>
    <scope>IDENTIFICATION</scope>
    <source>
        <strain evidence="2">DAOM BR144</strain>
    </source>
</reference>
<dbReference type="EnsemblProtists" id="PYU1_T009362">
    <property type="protein sequence ID" value="PYU1_T009362"/>
    <property type="gene ID" value="PYU1_G009344"/>
</dbReference>
<protein>
    <submittedName>
        <fullName evidence="2">Uncharacterized protein</fullName>
    </submittedName>
</protein>
<organism evidence="2 3">
    <name type="scientific">Globisporangium ultimum (strain ATCC 200006 / CBS 805.95 / DAOM BR144)</name>
    <name type="common">Pythium ultimum</name>
    <dbReference type="NCBI Taxonomy" id="431595"/>
    <lineage>
        <taxon>Eukaryota</taxon>
        <taxon>Sar</taxon>
        <taxon>Stramenopiles</taxon>
        <taxon>Oomycota</taxon>
        <taxon>Peronosporomycetes</taxon>
        <taxon>Pythiales</taxon>
        <taxon>Pythiaceae</taxon>
        <taxon>Globisporangium</taxon>
    </lineage>
</organism>